<dbReference type="Gene3D" id="2.40.10.340">
    <property type="entry name" value="Rod shape-determining protein MreC, domain 1"/>
    <property type="match status" value="1"/>
</dbReference>
<evidence type="ECO:0000256" key="2">
    <source>
        <dbReference type="ARBA" id="ARBA00013855"/>
    </source>
</evidence>
<gene>
    <name evidence="7" type="ORF">D515_00351</name>
</gene>
<evidence type="ECO:0000256" key="1">
    <source>
        <dbReference type="ARBA" id="ARBA00009369"/>
    </source>
</evidence>
<dbReference type="GO" id="GO:0005886">
    <property type="term" value="C:plasma membrane"/>
    <property type="evidence" value="ECO:0007669"/>
    <property type="project" value="TreeGrafter"/>
</dbReference>
<feature type="region of interest" description="Disordered" evidence="5">
    <location>
        <begin position="276"/>
        <end position="307"/>
    </location>
</feature>
<dbReference type="RefSeq" id="WP_002537279.1">
    <property type="nucleotide sequence ID" value="NZ_ANFM02000012.1"/>
</dbReference>
<reference evidence="7 8" key="1">
    <citation type="journal article" date="2014" name="PLoS ONE">
        <title>Grimontia indica AK16(T), sp. nov., Isolated from a Seawater Sample Reports the Presence of Pathogenic Genes Similar to Vibrio Genus.</title>
        <authorList>
            <person name="Singh A."/>
            <person name="Vaidya B."/>
            <person name="Khatri I."/>
            <person name="Srinivas T.N."/>
            <person name="Subramanian S."/>
            <person name="Korpole S."/>
            <person name="Pinnaka A.K."/>
        </authorList>
    </citation>
    <scope>NUCLEOTIDE SEQUENCE [LARGE SCALE GENOMIC DNA]</scope>
    <source>
        <strain evidence="7 8">AK16</strain>
    </source>
</reference>
<comment type="caution">
    <text evidence="7">The sequence shown here is derived from an EMBL/GenBank/DDBJ whole genome shotgun (WGS) entry which is preliminary data.</text>
</comment>
<dbReference type="EMBL" id="ANFM02000012">
    <property type="protein sequence ID" value="EOD80397.1"/>
    <property type="molecule type" value="Genomic_DNA"/>
</dbReference>
<dbReference type="InterPro" id="IPR055342">
    <property type="entry name" value="MreC_beta-barrel_core"/>
</dbReference>
<name>R1ISH8_9GAMM</name>
<evidence type="ECO:0000256" key="4">
    <source>
        <dbReference type="PIRNR" id="PIRNR038471"/>
    </source>
</evidence>
<dbReference type="PIRSF" id="PIRSF038471">
    <property type="entry name" value="MreC"/>
    <property type="match status" value="1"/>
</dbReference>
<evidence type="ECO:0000313" key="8">
    <source>
        <dbReference type="Proteomes" id="UP000011223"/>
    </source>
</evidence>
<evidence type="ECO:0000256" key="5">
    <source>
        <dbReference type="SAM" id="MobiDB-lite"/>
    </source>
</evidence>
<evidence type="ECO:0000256" key="3">
    <source>
        <dbReference type="ARBA" id="ARBA00022960"/>
    </source>
</evidence>
<dbReference type="Pfam" id="PF04085">
    <property type="entry name" value="MreC"/>
    <property type="match status" value="1"/>
</dbReference>
<comment type="similarity">
    <text evidence="1 4">Belongs to the MreC family.</text>
</comment>
<organism evidence="7 8">
    <name type="scientific">Grimontia indica</name>
    <dbReference type="NCBI Taxonomy" id="1056512"/>
    <lineage>
        <taxon>Bacteria</taxon>
        <taxon>Pseudomonadati</taxon>
        <taxon>Pseudomonadota</taxon>
        <taxon>Gammaproteobacteria</taxon>
        <taxon>Vibrionales</taxon>
        <taxon>Vibrionaceae</taxon>
        <taxon>Grimontia</taxon>
    </lineage>
</organism>
<keyword evidence="3 4" id="KW-0133">Cell shape</keyword>
<dbReference type="InterPro" id="IPR007221">
    <property type="entry name" value="MreC"/>
</dbReference>
<dbReference type="FunFam" id="2.40.10.340:FF:000001">
    <property type="entry name" value="Cell shape-determining protein MreC"/>
    <property type="match status" value="1"/>
</dbReference>
<dbReference type="InterPro" id="IPR042177">
    <property type="entry name" value="Cell/Rod_1"/>
</dbReference>
<sequence>MKPIFGRGPSLQLRLFFALLISASLMLADSRLGAFTNFRYLLNSLVAPLQYASNVPRDLLDNVFRQFTSHQQLLIDNTKLKEEVLLLRSGQLILDQLEQENQRLRELLGSPFVRDERKMVAEVMAVDSDPYKHQVMIDKGRTNGVYEGQPVINERGIVGQVSYVGAHNSRVLLITDPTHAIPVQVVRNDIRVIASGRGDNDNIQLENIPSSTDIEPGDMLVTSGLGGVFPEGYPVARVTSFSFDNKRPFAQVDAKPEVQFDRLRYLLLVWPTDVEKEEVVEEEGQTPASEDAQPSTAEEQTEEVSNG</sequence>
<dbReference type="GO" id="GO:0008360">
    <property type="term" value="P:regulation of cell shape"/>
    <property type="evidence" value="ECO:0007669"/>
    <property type="project" value="UniProtKB-KW"/>
</dbReference>
<dbReference type="PANTHER" id="PTHR34138">
    <property type="entry name" value="CELL SHAPE-DETERMINING PROTEIN MREC"/>
    <property type="match status" value="1"/>
</dbReference>
<dbReference type="PANTHER" id="PTHR34138:SF1">
    <property type="entry name" value="CELL SHAPE-DETERMINING PROTEIN MREC"/>
    <property type="match status" value="1"/>
</dbReference>
<keyword evidence="8" id="KW-1185">Reference proteome</keyword>
<proteinExistence type="inferred from homology"/>
<feature type="domain" description="Rod shape-determining protein MreC beta-barrel core" evidence="6">
    <location>
        <begin position="123"/>
        <end position="270"/>
    </location>
</feature>
<dbReference type="AlphaFoldDB" id="R1ISH8"/>
<dbReference type="Gene3D" id="2.40.10.350">
    <property type="entry name" value="Rod shape-determining protein MreC, domain 2"/>
    <property type="match status" value="1"/>
</dbReference>
<dbReference type="NCBIfam" id="TIGR00219">
    <property type="entry name" value="mreC"/>
    <property type="match status" value="1"/>
</dbReference>
<feature type="compositionally biased region" description="Polar residues" evidence="5">
    <location>
        <begin position="286"/>
        <end position="307"/>
    </location>
</feature>
<evidence type="ECO:0000313" key="7">
    <source>
        <dbReference type="EMBL" id="EOD80397.1"/>
    </source>
</evidence>
<accession>R1ISH8</accession>
<protein>
    <recommendedName>
        <fullName evidence="2 4">Cell shape-determining protein MreC</fullName>
    </recommendedName>
    <alternativeName>
        <fullName evidence="4">Cell shape protein MreC</fullName>
    </alternativeName>
</protein>
<dbReference type="Proteomes" id="UP000011223">
    <property type="component" value="Unassembled WGS sequence"/>
</dbReference>
<comment type="function">
    <text evidence="4">Involved in formation and maintenance of cell shape.</text>
</comment>
<dbReference type="InterPro" id="IPR042175">
    <property type="entry name" value="Cell/Rod_MreC_2"/>
</dbReference>
<evidence type="ECO:0000259" key="6">
    <source>
        <dbReference type="Pfam" id="PF04085"/>
    </source>
</evidence>
<dbReference type="eggNOG" id="COG1792">
    <property type="taxonomic scope" value="Bacteria"/>
</dbReference>